<dbReference type="InterPro" id="IPR036291">
    <property type="entry name" value="NAD(P)-bd_dom_sf"/>
</dbReference>
<dbReference type="Pfam" id="PF22725">
    <property type="entry name" value="GFO_IDH_MocA_C3"/>
    <property type="match status" value="1"/>
</dbReference>
<dbReference type="Pfam" id="PF01408">
    <property type="entry name" value="GFO_IDH_MocA"/>
    <property type="match status" value="1"/>
</dbReference>
<keyword evidence="4" id="KW-1185">Reference proteome</keyword>
<protein>
    <submittedName>
        <fullName evidence="3">Gfo/Idh/MocA family oxidoreductase</fullName>
    </submittedName>
</protein>
<evidence type="ECO:0000259" key="2">
    <source>
        <dbReference type="Pfam" id="PF22725"/>
    </source>
</evidence>
<dbReference type="InterPro" id="IPR055170">
    <property type="entry name" value="GFO_IDH_MocA-like_dom"/>
</dbReference>
<reference evidence="3" key="1">
    <citation type="submission" date="2020-08" db="EMBL/GenBank/DDBJ databases">
        <title>Genome public.</title>
        <authorList>
            <person name="Liu C."/>
            <person name="Sun Q."/>
        </authorList>
    </citation>
    <scope>NUCLEOTIDE SEQUENCE</scope>
    <source>
        <strain evidence="3">NSJ-33</strain>
    </source>
</reference>
<dbReference type="PANTHER" id="PTHR43054">
    <property type="match status" value="1"/>
</dbReference>
<comment type="caution">
    <text evidence="3">The sequence shown here is derived from an EMBL/GenBank/DDBJ whole genome shotgun (WGS) entry which is preliminary data.</text>
</comment>
<dbReference type="SUPFAM" id="SSF51735">
    <property type="entry name" value="NAD(P)-binding Rossmann-fold domains"/>
    <property type="match status" value="1"/>
</dbReference>
<dbReference type="RefSeq" id="WP_249295572.1">
    <property type="nucleotide sequence ID" value="NZ_JACRSV010000003.1"/>
</dbReference>
<dbReference type="AlphaFoldDB" id="A0A926I830"/>
<dbReference type="EMBL" id="JACRSV010000003">
    <property type="protein sequence ID" value="MBC8560549.1"/>
    <property type="molecule type" value="Genomic_DNA"/>
</dbReference>
<name>A0A926I830_9FIRM</name>
<dbReference type="SUPFAM" id="SSF55347">
    <property type="entry name" value="Glyceraldehyde-3-phosphate dehydrogenase-like, C-terminal domain"/>
    <property type="match status" value="1"/>
</dbReference>
<feature type="domain" description="Gfo/Idh/MocA-like oxidoreductase N-terminal" evidence="1">
    <location>
        <begin position="2"/>
        <end position="119"/>
    </location>
</feature>
<accession>A0A926I830</accession>
<dbReference type="Proteomes" id="UP000610760">
    <property type="component" value="Unassembled WGS sequence"/>
</dbReference>
<organism evidence="3 4">
    <name type="scientific">Fumia xinanensis</name>
    <dbReference type="NCBI Taxonomy" id="2763659"/>
    <lineage>
        <taxon>Bacteria</taxon>
        <taxon>Bacillati</taxon>
        <taxon>Bacillota</taxon>
        <taxon>Clostridia</taxon>
        <taxon>Eubacteriales</taxon>
        <taxon>Oscillospiraceae</taxon>
        <taxon>Fumia</taxon>
    </lineage>
</organism>
<proteinExistence type="predicted"/>
<gene>
    <name evidence="3" type="ORF">H8710_10790</name>
</gene>
<dbReference type="GO" id="GO:0000166">
    <property type="term" value="F:nucleotide binding"/>
    <property type="evidence" value="ECO:0007669"/>
    <property type="project" value="InterPro"/>
</dbReference>
<feature type="domain" description="GFO/IDH/MocA-like oxidoreductase" evidence="2">
    <location>
        <begin position="137"/>
        <end position="247"/>
    </location>
</feature>
<dbReference type="InterPro" id="IPR000683">
    <property type="entry name" value="Gfo/Idh/MocA-like_OxRdtase_N"/>
</dbReference>
<dbReference type="PANTHER" id="PTHR43054:SF1">
    <property type="entry name" value="SCYLLO-INOSITOL 2-DEHYDROGENASE (NADP(+)) IOLU"/>
    <property type="match status" value="1"/>
</dbReference>
<dbReference type="Gene3D" id="3.40.50.720">
    <property type="entry name" value="NAD(P)-binding Rossmann-like Domain"/>
    <property type="match status" value="1"/>
</dbReference>
<evidence type="ECO:0000313" key="4">
    <source>
        <dbReference type="Proteomes" id="UP000610760"/>
    </source>
</evidence>
<sequence length="327" mass="36509">MVRYGTIGTGWITDAFIKGGEMVEGLELAAVYSREQEKGDQFAHEHGAPLVFTDYKKMAECDDIDAVYIASPNALHYEQSKLFLQHGKHVICEKPIAVEPEELMELQSLAEEKNLIYMEAIMMLHLPQRKILHEAVGRLGKVTTARFDFSQLSSKYPAFLAGNVPNIFNPQLATGCLMDLGIYCIYPAVDLFGEPREIATKAGFLSSGADGFDNSIFIYPDKQVSISCSKIGQSAIGSEIMGDQGTLLIRSISQLTNITFIGRDGKEEKLVGGIEKSKLMSGEAQSFYRYITFPEIYKAEYRENNRLTLLVNRMLKQMRQQAGIVFS</sequence>
<dbReference type="Gene3D" id="3.30.360.10">
    <property type="entry name" value="Dihydrodipicolinate Reductase, domain 2"/>
    <property type="match status" value="1"/>
</dbReference>
<evidence type="ECO:0000259" key="1">
    <source>
        <dbReference type="Pfam" id="PF01408"/>
    </source>
</evidence>
<evidence type="ECO:0000313" key="3">
    <source>
        <dbReference type="EMBL" id="MBC8560549.1"/>
    </source>
</evidence>